<dbReference type="SMART" id="SM00228">
    <property type="entry name" value="PDZ"/>
    <property type="match status" value="1"/>
</dbReference>
<keyword evidence="2" id="KW-0812">Transmembrane</keyword>
<dbReference type="SUPFAM" id="SSF50156">
    <property type="entry name" value="PDZ domain-like"/>
    <property type="match status" value="1"/>
</dbReference>
<reference evidence="4" key="1">
    <citation type="submission" date="2020-06" db="EMBL/GenBank/DDBJ databases">
        <authorList>
            <consortium name="Plant Systems Biology data submission"/>
        </authorList>
    </citation>
    <scope>NUCLEOTIDE SEQUENCE</scope>
    <source>
        <strain evidence="4">D6</strain>
    </source>
</reference>
<feature type="compositionally biased region" description="Low complexity" evidence="1">
    <location>
        <begin position="404"/>
        <end position="427"/>
    </location>
</feature>
<feature type="compositionally biased region" description="Pro residues" evidence="1">
    <location>
        <begin position="361"/>
        <end position="376"/>
    </location>
</feature>
<organism evidence="4 5">
    <name type="scientific">Seminavis robusta</name>
    <dbReference type="NCBI Taxonomy" id="568900"/>
    <lineage>
        <taxon>Eukaryota</taxon>
        <taxon>Sar</taxon>
        <taxon>Stramenopiles</taxon>
        <taxon>Ochrophyta</taxon>
        <taxon>Bacillariophyta</taxon>
        <taxon>Bacillariophyceae</taxon>
        <taxon>Bacillariophycidae</taxon>
        <taxon>Naviculales</taxon>
        <taxon>Naviculaceae</taxon>
        <taxon>Seminavis</taxon>
    </lineage>
</organism>
<accession>A0A9N8DC38</accession>
<feature type="compositionally biased region" description="Low complexity" evidence="1">
    <location>
        <begin position="167"/>
        <end position="177"/>
    </location>
</feature>
<feature type="region of interest" description="Disordered" evidence="1">
    <location>
        <begin position="257"/>
        <end position="566"/>
    </location>
</feature>
<feature type="region of interest" description="Disordered" evidence="1">
    <location>
        <begin position="128"/>
        <end position="200"/>
    </location>
</feature>
<keyword evidence="2" id="KW-1133">Transmembrane helix</keyword>
<evidence type="ECO:0000256" key="2">
    <source>
        <dbReference type="SAM" id="Phobius"/>
    </source>
</evidence>
<name>A0A9N8DC38_9STRA</name>
<comment type="caution">
    <text evidence="4">The sequence shown here is derived from an EMBL/GenBank/DDBJ whole genome shotgun (WGS) entry which is preliminary data.</text>
</comment>
<feature type="compositionally biased region" description="Basic and acidic residues" evidence="1">
    <location>
        <begin position="860"/>
        <end position="894"/>
    </location>
</feature>
<feature type="compositionally biased region" description="Polar residues" evidence="1">
    <location>
        <begin position="515"/>
        <end position="553"/>
    </location>
</feature>
<evidence type="ECO:0000259" key="3">
    <source>
        <dbReference type="SMART" id="SM00228"/>
    </source>
</evidence>
<evidence type="ECO:0000313" key="4">
    <source>
        <dbReference type="EMBL" id="CAB9499146.1"/>
    </source>
</evidence>
<sequence length="1020" mass="108679">MAQAIIHDIETDDCVTRNRQRRRRRRATHHGQRLSFINLSPESILLLLVLASNHRRGGVSMATVAPSFPPAPSSGPLGTLVPTVESTLEDTLGSTFFETAIDTELMEELTPSPTIRPPPPTKILPPLNALPVPPSNAPPPPTDFPSRRPSYEPTLDSTLESTLMVSTLEPTGELTETPTEEAGDRQDADGLEVPVGDDELPTMEPTEFQFTGDEPDSVNSITFSPTLMDTMTIPPTFDNTFVATPSPTGKPTLYPKTALPTSDPANPVTLAPTALDTNNRQDTPGPAGGVPIQTTTPTIISSNSTNSTTEEPSTITPTTSTSPPTGGQPVDPPTDAPTSTQTNPIPVPIETPNPTRNPSSRPTPRPTTGPPSPSPSRRPLTVQPTTSPPTNAGTPSPSPPPSAGPTTSSPTSGPTETPTKGPTSEPSVQPSPEPTSSPSAYPTMQPVVGPTPLPTPFPSTPPTPSPTGSPSLEPSSAPSASTPEPTSQTPSASPSLLPSSTPTVSPAPTTKTPRPTVSSLPSFDPSVSPTNLPSVSPTDLPSWSPSISPSRLPSNPPSQAPSLSLQNEGDRVVMTLKYADVFEGLSIITWEQITATHIRQSIVSAGVDPPMDDLRVWTNIIRQAPEVNVDSATPAATALQAEPGNRLLRRRAQEAATAAEEPAPLKIAFDTAVSFRSEKTDHDIQALIAGAFNTEEDREEYVNSLKRTNDGAFQNLNEVASVSVGGVIIPEEETNTDKSGQEVETRDMTVFIIIGAVAGGGALLLLIIFFLWRHYMSKQPSSLGKSDPVTGNTESNANGVTTEIVVEHNPDDVSTLGDPVYTPMMGMMTNTMERDERTASVADDYDYKYLKHHNFGTNEAPRDRMMSEGDRSRMLSEETRSRLHSEESMTRESSNKTGSQSKLGFSQMGESLFSDDASFEEQYIESEQQVPFEITVPAGKLGMVIDTPNGGFPIVHAIKDTSILADRVVVGDRLVSVDGQDCTTMTAVQVSKLISLKSDQESRVLVFVRNRAPRPGTPDQ</sequence>
<feature type="region of interest" description="Disordered" evidence="1">
    <location>
        <begin position="858"/>
        <end position="903"/>
    </location>
</feature>
<feature type="compositionally biased region" description="Pro residues" evidence="1">
    <location>
        <begin position="449"/>
        <end position="467"/>
    </location>
</feature>
<dbReference type="Proteomes" id="UP001153069">
    <property type="component" value="Unassembled WGS sequence"/>
</dbReference>
<dbReference type="EMBL" id="CAICTM010000053">
    <property type="protein sequence ID" value="CAB9499146.1"/>
    <property type="molecule type" value="Genomic_DNA"/>
</dbReference>
<feature type="domain" description="PDZ" evidence="3">
    <location>
        <begin position="939"/>
        <end position="1011"/>
    </location>
</feature>
<dbReference type="InterPro" id="IPR001478">
    <property type="entry name" value="PDZ"/>
</dbReference>
<dbReference type="AlphaFoldDB" id="A0A9N8DC38"/>
<keyword evidence="2" id="KW-0472">Membrane</keyword>
<protein>
    <submittedName>
        <fullName evidence="4">Laminin G sub domain 2</fullName>
    </submittedName>
</protein>
<keyword evidence="5" id="KW-1185">Reference proteome</keyword>
<feature type="transmembrane region" description="Helical" evidence="2">
    <location>
        <begin position="748"/>
        <end position="772"/>
    </location>
</feature>
<dbReference type="InterPro" id="IPR036034">
    <property type="entry name" value="PDZ_sf"/>
</dbReference>
<dbReference type="OrthoDB" id="48254at2759"/>
<evidence type="ECO:0000313" key="5">
    <source>
        <dbReference type="Proteomes" id="UP001153069"/>
    </source>
</evidence>
<feature type="compositionally biased region" description="Low complexity" evidence="1">
    <location>
        <begin position="468"/>
        <end position="513"/>
    </location>
</feature>
<feature type="compositionally biased region" description="Polar residues" evidence="1">
    <location>
        <begin position="155"/>
        <end position="165"/>
    </location>
</feature>
<proteinExistence type="predicted"/>
<feature type="compositionally biased region" description="Low complexity" evidence="1">
    <location>
        <begin position="377"/>
        <end position="395"/>
    </location>
</feature>
<gene>
    <name evidence="4" type="ORF">SEMRO_54_G032050.1</name>
</gene>
<feature type="compositionally biased region" description="Low complexity" evidence="1">
    <location>
        <begin position="291"/>
        <end position="329"/>
    </location>
</feature>
<feature type="compositionally biased region" description="Pro residues" evidence="1">
    <location>
        <begin position="131"/>
        <end position="143"/>
    </location>
</feature>
<dbReference type="PANTHER" id="PTHR38909">
    <property type="entry name" value="G PROTEIN GAMMA DOMAIN-CONTAINING PROTEIN"/>
    <property type="match status" value="1"/>
</dbReference>
<evidence type="ECO:0000256" key="1">
    <source>
        <dbReference type="SAM" id="MobiDB-lite"/>
    </source>
</evidence>
<dbReference type="PANTHER" id="PTHR38909:SF1">
    <property type="entry name" value="G PROTEIN GAMMA DOMAIN-CONTAINING PROTEIN"/>
    <property type="match status" value="1"/>
</dbReference>